<organism evidence="1 2">
    <name type="scientific">Paenibacillus baekrokdamisoli</name>
    <dbReference type="NCBI Taxonomy" id="1712516"/>
    <lineage>
        <taxon>Bacteria</taxon>
        <taxon>Bacillati</taxon>
        <taxon>Bacillota</taxon>
        <taxon>Bacilli</taxon>
        <taxon>Bacillales</taxon>
        <taxon>Paenibacillaceae</taxon>
        <taxon>Paenibacillus</taxon>
    </lineage>
</organism>
<dbReference type="KEGG" id="pbk:Back11_43790"/>
<dbReference type="EMBL" id="AP019308">
    <property type="protein sequence ID" value="BBH23034.1"/>
    <property type="molecule type" value="Genomic_DNA"/>
</dbReference>
<evidence type="ECO:0000313" key="2">
    <source>
        <dbReference type="Proteomes" id="UP000275368"/>
    </source>
</evidence>
<evidence type="ECO:0000313" key="1">
    <source>
        <dbReference type="EMBL" id="BBH23034.1"/>
    </source>
</evidence>
<dbReference type="Proteomes" id="UP000275368">
    <property type="component" value="Chromosome"/>
</dbReference>
<keyword evidence="2" id="KW-1185">Reference proteome</keyword>
<protein>
    <submittedName>
        <fullName evidence="1">Uncharacterized protein</fullName>
    </submittedName>
</protein>
<dbReference type="RefSeq" id="WP_125662051.1">
    <property type="nucleotide sequence ID" value="NZ_AP019308.1"/>
</dbReference>
<sequence>MEYVYTKYLEAIRFNGQSIDQFQVEIGSMDYGLEIDGIIGFDFMKAAGLVIDTKEMVVNSQG</sequence>
<name>A0A3G9JJ84_9BACL</name>
<reference evidence="1 2" key="1">
    <citation type="submission" date="2018-11" db="EMBL/GenBank/DDBJ databases">
        <title>Complete genome sequence of Paenibacillus baekrokdamisoli strain KCTC 33723.</title>
        <authorList>
            <person name="Kang S.W."/>
            <person name="Lee K.C."/>
            <person name="Kim K.K."/>
            <person name="Kim J.S."/>
            <person name="Kim D.S."/>
            <person name="Ko S.H."/>
            <person name="Yang S.H."/>
            <person name="Lee J.S."/>
        </authorList>
    </citation>
    <scope>NUCLEOTIDE SEQUENCE [LARGE SCALE GENOMIC DNA]</scope>
    <source>
        <strain evidence="1 2">KCTC 33723</strain>
    </source>
</reference>
<gene>
    <name evidence="1" type="ORF">Back11_43790</name>
</gene>
<dbReference type="AlphaFoldDB" id="A0A3G9JJ84"/>
<proteinExistence type="predicted"/>
<accession>A0A3G9JJ84</accession>
<dbReference type="OrthoDB" id="2735601at2"/>